<evidence type="ECO:0000313" key="16">
    <source>
        <dbReference type="EMBL" id="MBO0613251.1"/>
    </source>
</evidence>
<feature type="transmembrane region" description="Helical" evidence="14">
    <location>
        <begin position="49"/>
        <end position="70"/>
    </location>
</feature>
<feature type="transmembrane region" description="Helical" evidence="14">
    <location>
        <begin position="82"/>
        <end position="100"/>
    </location>
</feature>
<keyword evidence="6 14" id="KW-0349">Heme</keyword>
<evidence type="ECO:0000256" key="6">
    <source>
        <dbReference type="ARBA" id="ARBA00022617"/>
    </source>
</evidence>
<dbReference type="PANTHER" id="PTHR40255:SF1">
    <property type="entry name" value="PROTOPORPHYRINOGEN IX OXIDASE"/>
    <property type="match status" value="1"/>
</dbReference>
<dbReference type="Proteomes" id="UP000664466">
    <property type="component" value="Unassembled WGS sequence"/>
</dbReference>
<dbReference type="PIRSF" id="PIRSF004638">
    <property type="entry name" value="UCP004638"/>
    <property type="match status" value="1"/>
</dbReference>
<organism evidence="17">
    <name type="scientific">Thiothrix fructosivorans</name>
    <dbReference type="NCBI Taxonomy" id="111770"/>
    <lineage>
        <taxon>Bacteria</taxon>
        <taxon>Pseudomonadati</taxon>
        <taxon>Pseudomonadota</taxon>
        <taxon>Gammaproteobacteria</taxon>
        <taxon>Thiotrichales</taxon>
        <taxon>Thiotrichaceae</taxon>
        <taxon>Thiothrix</taxon>
    </lineage>
</organism>
<dbReference type="EMBL" id="CP072748">
    <property type="protein sequence ID" value="QTX11313.1"/>
    <property type="molecule type" value="Genomic_DNA"/>
</dbReference>
<evidence type="ECO:0000256" key="5">
    <source>
        <dbReference type="ARBA" id="ARBA00022475"/>
    </source>
</evidence>
<reference evidence="16 18" key="1">
    <citation type="submission" date="2021-03" db="EMBL/GenBank/DDBJ databases">
        <title>Draft genome and methylome analysis of Thiotrix fructosivoruns ATCC 49748.</title>
        <authorList>
            <person name="Fomenkov A."/>
            <person name="Grabovich M.Y."/>
            <person name="Roberts R.J."/>
        </authorList>
    </citation>
    <scope>NUCLEOTIDE SEQUENCE [LARGE SCALE GENOMIC DNA]</scope>
    <source>
        <strain evidence="16 18">ATCC 49748</strain>
    </source>
</reference>
<evidence type="ECO:0000256" key="4">
    <source>
        <dbReference type="ARBA" id="ARBA00017504"/>
    </source>
</evidence>
<dbReference type="GO" id="GO:0046872">
    <property type="term" value="F:metal ion binding"/>
    <property type="evidence" value="ECO:0007669"/>
    <property type="project" value="UniProtKB-UniRule"/>
</dbReference>
<accession>A0A8B0SGR9</accession>
<feature type="transmembrane region" description="Helical" evidence="14">
    <location>
        <begin position="6"/>
        <end position="28"/>
    </location>
</feature>
<keyword evidence="9 14" id="KW-1133">Transmembrane helix</keyword>
<evidence type="ECO:0000256" key="15">
    <source>
        <dbReference type="PIRNR" id="PIRNR004638"/>
    </source>
</evidence>
<dbReference type="InterPro" id="IPR005265">
    <property type="entry name" value="HemJ-like"/>
</dbReference>
<evidence type="ECO:0000256" key="12">
    <source>
        <dbReference type="ARBA" id="ARBA00023136"/>
    </source>
</evidence>
<evidence type="ECO:0000256" key="10">
    <source>
        <dbReference type="ARBA" id="ARBA00023002"/>
    </source>
</evidence>
<evidence type="ECO:0000256" key="13">
    <source>
        <dbReference type="ARBA" id="ARBA00048390"/>
    </source>
</evidence>
<proteinExistence type="inferred from homology"/>
<dbReference type="GO" id="GO:0070818">
    <property type="term" value="F:protoporphyrinogen oxidase activity"/>
    <property type="evidence" value="ECO:0007669"/>
    <property type="project" value="UniProtKB-UniRule"/>
</dbReference>
<dbReference type="RefSeq" id="WP_207250958.1">
    <property type="nucleotide sequence ID" value="NZ_JAFMPM010000006.1"/>
</dbReference>
<evidence type="ECO:0000313" key="18">
    <source>
        <dbReference type="Proteomes" id="UP000664466"/>
    </source>
</evidence>
<evidence type="ECO:0000256" key="2">
    <source>
        <dbReference type="ARBA" id="ARBA00005073"/>
    </source>
</evidence>
<dbReference type="GO" id="GO:0006782">
    <property type="term" value="P:protoporphyrinogen IX biosynthetic process"/>
    <property type="evidence" value="ECO:0007669"/>
    <property type="project" value="UniProtKB-UniRule"/>
</dbReference>
<dbReference type="EC" id="1.3.99.-" evidence="14 15"/>
<gene>
    <name evidence="17" type="ORF">J1836_002840</name>
    <name evidence="16" type="ORF">J1836_09985</name>
</gene>
<evidence type="ECO:0000256" key="11">
    <source>
        <dbReference type="ARBA" id="ARBA00023004"/>
    </source>
</evidence>
<comment type="similarity">
    <text evidence="3 14 15">Belongs to the HemJ family.</text>
</comment>
<feature type="binding site" description="axial binding residue" evidence="14">
    <location>
        <position position="85"/>
    </location>
    <ligand>
        <name>heme</name>
        <dbReference type="ChEBI" id="CHEBI:30413"/>
    </ligand>
    <ligandPart>
        <name>Fe</name>
        <dbReference type="ChEBI" id="CHEBI:18248"/>
    </ligandPart>
</feature>
<comment type="pathway">
    <text evidence="2 14 15">Porphyrin-containing compound metabolism; protoporphyrin-IX biosynthesis; protoporphyrin-IX from protoporphyrinogen-IX: step 1/1.</text>
</comment>
<comment type="subcellular location">
    <subcellularLocation>
        <location evidence="1 14">Cell membrane</location>
        <topology evidence="1 14">Multi-pass membrane protein</topology>
    </subcellularLocation>
</comment>
<dbReference type="HAMAP" id="MF_02239">
    <property type="entry name" value="HemJ"/>
    <property type="match status" value="1"/>
</dbReference>
<keyword evidence="5 14" id="KW-1003">Cell membrane</keyword>
<evidence type="ECO:0000256" key="3">
    <source>
        <dbReference type="ARBA" id="ARBA00006501"/>
    </source>
</evidence>
<keyword evidence="11 14" id="KW-0408">Iron</keyword>
<comment type="catalytic activity">
    <reaction evidence="13 14 15">
        <text>protoporphyrinogen IX + 3 A = protoporphyrin IX + 3 AH2</text>
        <dbReference type="Rhea" id="RHEA:62000"/>
        <dbReference type="ChEBI" id="CHEBI:13193"/>
        <dbReference type="ChEBI" id="CHEBI:17499"/>
        <dbReference type="ChEBI" id="CHEBI:57306"/>
        <dbReference type="ChEBI" id="CHEBI:57307"/>
    </reaction>
</comment>
<evidence type="ECO:0000313" key="17">
    <source>
        <dbReference type="EMBL" id="QTX11313.1"/>
    </source>
</evidence>
<comment type="cofactor">
    <cofactor evidence="14 15">
        <name>heme b</name>
        <dbReference type="ChEBI" id="CHEBI:60344"/>
    </cofactor>
    <text evidence="14 15">Binds 1 heme b (iron(II)-protoporphyrin IX) group per subunit.</text>
</comment>
<feature type="binding site" description="axial binding residue" evidence="14">
    <location>
        <position position="9"/>
    </location>
    <ligand>
        <name>heme</name>
        <dbReference type="ChEBI" id="CHEBI:30413"/>
    </ligand>
    <ligandPart>
        <name>Fe</name>
        <dbReference type="ChEBI" id="CHEBI:18248"/>
    </ligandPart>
</feature>
<keyword evidence="12 14" id="KW-0472">Membrane</keyword>
<keyword evidence="7 14" id="KW-0812">Transmembrane</keyword>
<dbReference type="UniPathway" id="UPA00251">
    <property type="reaction ID" value="UER00324"/>
</dbReference>
<evidence type="ECO:0000256" key="14">
    <source>
        <dbReference type="HAMAP-Rule" id="MF_02239"/>
    </source>
</evidence>
<keyword evidence="8 14" id="KW-0479">Metal-binding</keyword>
<dbReference type="GO" id="GO:0005886">
    <property type="term" value="C:plasma membrane"/>
    <property type="evidence" value="ECO:0007669"/>
    <property type="project" value="UniProtKB-SubCell"/>
</dbReference>
<comment type="subunit">
    <text evidence="14">Homodimer.</text>
</comment>
<name>A0A8B0SGR9_9GAMM</name>
<dbReference type="EMBL" id="JAFMPM010000006">
    <property type="protein sequence ID" value="MBO0613251.1"/>
    <property type="molecule type" value="Genomic_DNA"/>
</dbReference>
<protein>
    <recommendedName>
        <fullName evidence="4 14">Protoporphyrinogen IX oxidase</fullName>
        <shortName evidence="14">PPO</shortName>
        <ecNumber evidence="14 15">1.3.99.-</ecNumber>
    </recommendedName>
</protein>
<keyword evidence="10 14" id="KW-0560">Oxidoreductase</keyword>
<comment type="function">
    <text evidence="14 15">Catalyzes the oxidation of protoporphyrinogen IX to protoporphyrin IX.</text>
</comment>
<evidence type="ECO:0000256" key="9">
    <source>
        <dbReference type="ARBA" id="ARBA00022989"/>
    </source>
</evidence>
<evidence type="ECO:0000256" key="8">
    <source>
        <dbReference type="ARBA" id="ARBA00022723"/>
    </source>
</evidence>
<reference evidence="17" key="2">
    <citation type="submission" date="2021-04" db="EMBL/GenBank/DDBJ databases">
        <title>Complete Genome and methylome analysis of Thiothrix fructosivorans ATCC 49748.</title>
        <authorList>
            <person name="Fomenkov A."/>
            <person name="Sun L."/>
            <person name="Vincze T."/>
            <person name="Grabovich M.Y."/>
            <person name="Roberts R.J."/>
        </authorList>
    </citation>
    <scope>NUCLEOTIDE SEQUENCE</scope>
    <source>
        <strain evidence="17">ATCC 49748</strain>
    </source>
</reference>
<evidence type="ECO:0000256" key="1">
    <source>
        <dbReference type="ARBA" id="ARBA00004651"/>
    </source>
</evidence>
<keyword evidence="18" id="KW-1185">Reference proteome</keyword>
<dbReference type="AlphaFoldDB" id="A0A8B0SGR9"/>
<feature type="transmembrane region" description="Helical" evidence="14">
    <location>
        <begin position="120"/>
        <end position="138"/>
    </location>
</feature>
<dbReference type="PANTHER" id="PTHR40255">
    <property type="entry name" value="UPF0093 MEMBRANE PROTEIN SLR1790"/>
    <property type="match status" value="1"/>
</dbReference>
<evidence type="ECO:0000256" key="7">
    <source>
        <dbReference type="ARBA" id="ARBA00022692"/>
    </source>
</evidence>
<sequence>MYLWIKAIHVIFMVTWFAGLFYLPRLYVYHAMPENSGSFALFKIMERRLFAIMTIGAAITLVFGLIMLALNWQYLLVATHWFHAKLLLIVLLLGYHHACYKLMIKFRHDANTHDHRWYRWFNEAPSVLLIAVVILAIVKPF</sequence>
<dbReference type="Pfam" id="PF03653">
    <property type="entry name" value="UPF0093"/>
    <property type="match status" value="1"/>
</dbReference>